<sequence precursor="true">MKPATLSLVLALTCLACTSTAHEQIYTFDLSGPAESPPNASPGTGSALVTFDLDLVTMRVQADFTGLTGMTTAAHIHCCTADPGLLNAGVATITPTFTGFPSGVTAGVYDHTYDMAVAGSYNAAFITANGGTVSSALNTLLAGLDAGKAYFNIHTSTFGGGEIRGFGVVIPEPGSMLLTVVGLGTSLLGCRRWI</sequence>
<dbReference type="RefSeq" id="WP_148075476.1">
    <property type="nucleotide sequence ID" value="NZ_CP042913.1"/>
</dbReference>
<dbReference type="SMART" id="SM00754">
    <property type="entry name" value="CHRD"/>
    <property type="match status" value="1"/>
</dbReference>
<keyword evidence="1" id="KW-0732">Signal</keyword>
<organism evidence="3 4">
    <name type="scientific">Bythopirellula goksoeyrii</name>
    <dbReference type="NCBI Taxonomy" id="1400387"/>
    <lineage>
        <taxon>Bacteria</taxon>
        <taxon>Pseudomonadati</taxon>
        <taxon>Planctomycetota</taxon>
        <taxon>Planctomycetia</taxon>
        <taxon>Pirellulales</taxon>
        <taxon>Lacipirellulaceae</taxon>
        <taxon>Bythopirellula</taxon>
    </lineage>
</organism>
<gene>
    <name evidence="3" type="ORF">Pr1d_45520</name>
</gene>
<accession>A0A5B9QSY1</accession>
<protein>
    <submittedName>
        <fullName evidence="3">CHRD domain protein</fullName>
    </submittedName>
</protein>
<dbReference type="OrthoDB" id="285422at2"/>
<dbReference type="EMBL" id="CP042913">
    <property type="protein sequence ID" value="QEG37211.1"/>
    <property type="molecule type" value="Genomic_DNA"/>
</dbReference>
<dbReference type="InterPro" id="IPR013424">
    <property type="entry name" value="Ice-binding_C"/>
</dbReference>
<evidence type="ECO:0000313" key="4">
    <source>
        <dbReference type="Proteomes" id="UP000323917"/>
    </source>
</evidence>
<feature type="signal peptide" evidence="1">
    <location>
        <begin position="1"/>
        <end position="23"/>
    </location>
</feature>
<evidence type="ECO:0000259" key="2">
    <source>
        <dbReference type="SMART" id="SM00754"/>
    </source>
</evidence>
<dbReference type="KEGG" id="bgok:Pr1d_45520"/>
<dbReference type="InterPro" id="IPR010895">
    <property type="entry name" value="CHRD"/>
</dbReference>
<dbReference type="Pfam" id="PF07452">
    <property type="entry name" value="CHRD"/>
    <property type="match status" value="1"/>
</dbReference>
<dbReference type="AlphaFoldDB" id="A0A5B9QSY1"/>
<evidence type="ECO:0000313" key="3">
    <source>
        <dbReference type="EMBL" id="QEG37211.1"/>
    </source>
</evidence>
<keyword evidence="4" id="KW-1185">Reference proteome</keyword>
<reference evidence="3 4" key="1">
    <citation type="submission" date="2019-08" db="EMBL/GenBank/DDBJ databases">
        <title>Deep-cultivation of Planctomycetes and their phenomic and genomic characterization uncovers novel biology.</title>
        <authorList>
            <person name="Wiegand S."/>
            <person name="Jogler M."/>
            <person name="Boedeker C."/>
            <person name="Pinto D."/>
            <person name="Vollmers J."/>
            <person name="Rivas-Marin E."/>
            <person name="Kohn T."/>
            <person name="Peeters S.H."/>
            <person name="Heuer A."/>
            <person name="Rast P."/>
            <person name="Oberbeckmann S."/>
            <person name="Bunk B."/>
            <person name="Jeske O."/>
            <person name="Meyerdierks A."/>
            <person name="Storesund J.E."/>
            <person name="Kallscheuer N."/>
            <person name="Luecker S."/>
            <person name="Lage O.M."/>
            <person name="Pohl T."/>
            <person name="Merkel B.J."/>
            <person name="Hornburger P."/>
            <person name="Mueller R.-W."/>
            <person name="Bruemmer F."/>
            <person name="Labrenz M."/>
            <person name="Spormann A.M."/>
            <person name="Op den Camp H."/>
            <person name="Overmann J."/>
            <person name="Amann R."/>
            <person name="Jetten M.S.M."/>
            <person name="Mascher T."/>
            <person name="Medema M.H."/>
            <person name="Devos D.P."/>
            <person name="Kaster A.-K."/>
            <person name="Ovreas L."/>
            <person name="Rohde M."/>
            <person name="Galperin M.Y."/>
            <person name="Jogler C."/>
        </authorList>
    </citation>
    <scope>NUCLEOTIDE SEQUENCE [LARGE SCALE GENOMIC DNA]</scope>
    <source>
        <strain evidence="3 4">Pr1d</strain>
    </source>
</reference>
<evidence type="ECO:0000256" key="1">
    <source>
        <dbReference type="SAM" id="SignalP"/>
    </source>
</evidence>
<feature type="chain" id="PRO_5022917580" evidence="1">
    <location>
        <begin position="24"/>
        <end position="194"/>
    </location>
</feature>
<feature type="domain" description="CHRD" evidence="2">
    <location>
        <begin position="24"/>
        <end position="169"/>
    </location>
</feature>
<name>A0A5B9QSY1_9BACT</name>
<dbReference type="NCBIfam" id="TIGR02595">
    <property type="entry name" value="PEP_CTERM"/>
    <property type="match status" value="1"/>
</dbReference>
<dbReference type="Proteomes" id="UP000323917">
    <property type="component" value="Chromosome"/>
</dbReference>
<proteinExistence type="predicted"/>